<keyword evidence="10" id="KW-1185">Reference proteome</keyword>
<keyword evidence="6" id="KW-0239">DNA-directed DNA polymerase</keyword>
<dbReference type="Gene3D" id="3.40.50.300">
    <property type="entry name" value="P-loop containing nucleotide triphosphate hydrolases"/>
    <property type="match status" value="1"/>
</dbReference>
<dbReference type="InterPro" id="IPR050238">
    <property type="entry name" value="DNA_Rep/Repair_Clamp_Loader"/>
</dbReference>
<gene>
    <name evidence="9" type="ORF">M9405_01935</name>
</gene>
<keyword evidence="3" id="KW-0808">Transferase</keyword>
<evidence type="ECO:0000313" key="9">
    <source>
        <dbReference type="EMBL" id="URJ24905.1"/>
    </source>
</evidence>
<dbReference type="PANTHER" id="PTHR11669:SF8">
    <property type="entry name" value="DNA POLYMERASE III SUBUNIT DELTA"/>
    <property type="match status" value="1"/>
</dbReference>
<evidence type="ECO:0000256" key="7">
    <source>
        <dbReference type="ARBA" id="ARBA00049244"/>
    </source>
</evidence>
<reference evidence="9" key="1">
    <citation type="submission" date="2022-05" db="EMBL/GenBank/DDBJ databases">
        <title>Impact of host demography and evolutionary history on endosymbiont molecular evolution: a test in carpenter ants (Genus Camponotus) and their Blochmannia endosymbionts.</title>
        <authorList>
            <person name="Manthey J.D."/>
            <person name="Giron J.C."/>
            <person name="Hruska J.P."/>
        </authorList>
    </citation>
    <scope>NUCLEOTIDE SEQUENCE</scope>
    <source>
        <strain evidence="9">C-006</strain>
    </source>
</reference>
<dbReference type="RefSeq" id="WP_250223030.1">
    <property type="nucleotide sequence ID" value="NZ_CP097762.1"/>
</dbReference>
<evidence type="ECO:0000256" key="2">
    <source>
        <dbReference type="ARBA" id="ARBA00014363"/>
    </source>
</evidence>
<organism evidence="9 10">
    <name type="scientific">Candidatus Blochmannia ocreatus</name>
    <name type="common">nom. nud.</name>
    <dbReference type="NCBI Taxonomy" id="251538"/>
    <lineage>
        <taxon>Bacteria</taxon>
        <taxon>Pseudomonadati</taxon>
        <taxon>Pseudomonadota</taxon>
        <taxon>Gammaproteobacteria</taxon>
        <taxon>Enterobacterales</taxon>
        <taxon>Enterobacteriaceae</taxon>
        <taxon>ant endosymbionts</taxon>
        <taxon>Candidatus Blochmanniella</taxon>
    </lineage>
</organism>
<protein>
    <recommendedName>
        <fullName evidence="2">DNA polymerase III subunit delta'</fullName>
        <ecNumber evidence="1">2.7.7.7</ecNumber>
    </recommendedName>
</protein>
<dbReference type="Pfam" id="PF13177">
    <property type="entry name" value="DNA_pol3_delta2"/>
    <property type="match status" value="1"/>
</dbReference>
<dbReference type="EMBL" id="CP097762">
    <property type="protein sequence ID" value="URJ24905.1"/>
    <property type="molecule type" value="Genomic_DNA"/>
</dbReference>
<dbReference type="SUPFAM" id="SSF48019">
    <property type="entry name" value="post-AAA+ oligomerization domain-like"/>
    <property type="match status" value="1"/>
</dbReference>
<dbReference type="InterPro" id="IPR027417">
    <property type="entry name" value="P-loop_NTPase"/>
</dbReference>
<dbReference type="Proteomes" id="UP001056834">
    <property type="component" value="Chromosome"/>
</dbReference>
<sequence length="335" mass="39612">MYLYPWLSYIYNKILGIYKNKKGHHALLFSSKQDNGVDVLIYFIIRWLFCMKPYNTKYCNACYDCKLMHVGNHPNYYDIIAKDSIGIVGVDTIRVCINSIYKCAYANKTKIVFVRRLECLTDAAVNSLLKIIDEPPVNTFFFFHTKDYNQVSMTLLSRCMRWCITSPKEEIGLRWLMKQQVTADIVSARCALRLCDGFPIAAKNIFKSNLWEQRLELFKFTYTIITNGDFLKLSSRLSYIENMCLYWLITIILDALKWKQGVKNIFLMNLDQLELISAIADRWDILSLSDHLQKWWVLLRCLKQYTNINRELLLTYRLLNWKYDITEDCLNSWSI</sequence>
<proteinExistence type="predicted"/>
<keyword evidence="4" id="KW-0548">Nucleotidyltransferase</keyword>
<dbReference type="InterPro" id="IPR015199">
    <property type="entry name" value="DNA_pol_III_delta_C"/>
</dbReference>
<name>A0ABY4SSE0_9ENTR</name>
<keyword evidence="5" id="KW-0235">DNA replication</keyword>
<dbReference type="InterPro" id="IPR008921">
    <property type="entry name" value="DNA_pol3_clamp-load_cplx_C"/>
</dbReference>
<evidence type="ECO:0000256" key="5">
    <source>
        <dbReference type="ARBA" id="ARBA00022705"/>
    </source>
</evidence>
<evidence type="ECO:0000313" key="10">
    <source>
        <dbReference type="Proteomes" id="UP001056834"/>
    </source>
</evidence>
<dbReference type="Pfam" id="PF09115">
    <property type="entry name" value="DNApol3-delta_C"/>
    <property type="match status" value="1"/>
</dbReference>
<evidence type="ECO:0000256" key="3">
    <source>
        <dbReference type="ARBA" id="ARBA00022679"/>
    </source>
</evidence>
<dbReference type="SUPFAM" id="SSF52540">
    <property type="entry name" value="P-loop containing nucleoside triphosphate hydrolases"/>
    <property type="match status" value="1"/>
</dbReference>
<comment type="catalytic activity">
    <reaction evidence="7">
        <text>DNA(n) + a 2'-deoxyribonucleoside 5'-triphosphate = DNA(n+1) + diphosphate</text>
        <dbReference type="Rhea" id="RHEA:22508"/>
        <dbReference type="Rhea" id="RHEA-COMP:17339"/>
        <dbReference type="Rhea" id="RHEA-COMP:17340"/>
        <dbReference type="ChEBI" id="CHEBI:33019"/>
        <dbReference type="ChEBI" id="CHEBI:61560"/>
        <dbReference type="ChEBI" id="CHEBI:173112"/>
        <dbReference type="EC" id="2.7.7.7"/>
    </reaction>
</comment>
<evidence type="ECO:0000256" key="4">
    <source>
        <dbReference type="ARBA" id="ARBA00022695"/>
    </source>
</evidence>
<feature type="domain" description="DNA polymerase III delta subunit C-terminal" evidence="8">
    <location>
        <begin position="209"/>
        <end position="322"/>
    </location>
</feature>
<evidence type="ECO:0000259" key="8">
    <source>
        <dbReference type="Pfam" id="PF09115"/>
    </source>
</evidence>
<evidence type="ECO:0000256" key="1">
    <source>
        <dbReference type="ARBA" id="ARBA00012417"/>
    </source>
</evidence>
<dbReference type="Gene3D" id="1.20.272.10">
    <property type="match status" value="1"/>
</dbReference>
<accession>A0ABY4SSE0</accession>
<evidence type="ECO:0000256" key="6">
    <source>
        <dbReference type="ARBA" id="ARBA00022932"/>
    </source>
</evidence>
<dbReference type="PANTHER" id="PTHR11669">
    <property type="entry name" value="REPLICATION FACTOR C / DNA POLYMERASE III GAMMA-TAU SUBUNIT"/>
    <property type="match status" value="1"/>
</dbReference>
<dbReference type="EC" id="2.7.7.7" evidence="1"/>